<dbReference type="InterPro" id="IPR027304">
    <property type="entry name" value="Trigger_fact/SurA_dom_sf"/>
</dbReference>
<evidence type="ECO:0000256" key="2">
    <source>
        <dbReference type="ARBA" id="ARBA00005464"/>
    </source>
</evidence>
<dbReference type="GO" id="GO:0003755">
    <property type="term" value="F:peptidyl-prolyl cis-trans isomerase activity"/>
    <property type="evidence" value="ECO:0007669"/>
    <property type="project" value="UniProtKB-UniRule"/>
</dbReference>
<dbReference type="PROSITE" id="PS50059">
    <property type="entry name" value="FKBP_PPIASE"/>
    <property type="match status" value="1"/>
</dbReference>
<dbReference type="InterPro" id="IPR046357">
    <property type="entry name" value="PPIase_dom_sf"/>
</dbReference>
<dbReference type="GO" id="GO:0015031">
    <property type="term" value="P:protein transport"/>
    <property type="evidence" value="ECO:0007669"/>
    <property type="project" value="UniProtKB-UniRule"/>
</dbReference>
<evidence type="ECO:0000313" key="18">
    <source>
        <dbReference type="Proteomes" id="UP001321786"/>
    </source>
</evidence>
<dbReference type="InterPro" id="IPR005215">
    <property type="entry name" value="Trig_fac"/>
</dbReference>
<evidence type="ECO:0000256" key="1">
    <source>
        <dbReference type="ARBA" id="ARBA00000971"/>
    </source>
</evidence>
<evidence type="ECO:0000256" key="14">
    <source>
        <dbReference type="RuleBase" id="RU003914"/>
    </source>
</evidence>
<evidence type="ECO:0000256" key="13">
    <source>
        <dbReference type="PROSITE-ProRule" id="PRU00277"/>
    </source>
</evidence>
<gene>
    <name evidence="12 17" type="primary">tig</name>
    <name evidence="17" type="ORF">HLPR_21760</name>
</gene>
<keyword evidence="9 12" id="KW-0131">Cell cycle</keyword>
<dbReference type="EMBL" id="AP028654">
    <property type="protein sequence ID" value="BEP29845.1"/>
    <property type="molecule type" value="Genomic_DNA"/>
</dbReference>
<dbReference type="Pfam" id="PF00254">
    <property type="entry name" value="FKBP_C"/>
    <property type="match status" value="1"/>
</dbReference>
<comment type="similarity">
    <text evidence="2 12 14">Belongs to the FKBP-type PPIase family. Tig subfamily.</text>
</comment>
<feature type="coiled-coil region" evidence="15">
    <location>
        <begin position="371"/>
        <end position="399"/>
    </location>
</feature>
<dbReference type="InterPro" id="IPR037041">
    <property type="entry name" value="Trigger_fac_C_sf"/>
</dbReference>
<organism evidence="17 18">
    <name type="scientific">Helicovermis profundi</name>
    <dbReference type="NCBI Taxonomy" id="3065157"/>
    <lineage>
        <taxon>Bacteria</taxon>
        <taxon>Bacillati</taxon>
        <taxon>Bacillota</taxon>
        <taxon>Clostridia</taxon>
        <taxon>Helicovermis</taxon>
    </lineage>
</organism>
<dbReference type="Pfam" id="PF05697">
    <property type="entry name" value="Trigger_N"/>
    <property type="match status" value="1"/>
</dbReference>
<dbReference type="SUPFAM" id="SSF54534">
    <property type="entry name" value="FKBP-like"/>
    <property type="match status" value="1"/>
</dbReference>
<evidence type="ECO:0000256" key="3">
    <source>
        <dbReference type="ARBA" id="ARBA00013194"/>
    </source>
</evidence>
<evidence type="ECO:0000256" key="10">
    <source>
        <dbReference type="ARBA" id="ARBA00024849"/>
    </source>
</evidence>
<dbReference type="GO" id="GO:0044183">
    <property type="term" value="F:protein folding chaperone"/>
    <property type="evidence" value="ECO:0007669"/>
    <property type="project" value="TreeGrafter"/>
</dbReference>
<dbReference type="Gene3D" id="3.10.50.40">
    <property type="match status" value="1"/>
</dbReference>
<name>A0AAU9ETS6_9FIRM</name>
<comment type="domain">
    <text evidence="12">Consists of 3 domains; the N-terminus binds the ribosome, the middle domain has PPIase activity, while the C-terminus has intrinsic chaperone activity on its own.</text>
</comment>
<dbReference type="InterPro" id="IPR008880">
    <property type="entry name" value="Trigger_fac_C"/>
</dbReference>
<dbReference type="RefSeq" id="WP_338535456.1">
    <property type="nucleotide sequence ID" value="NZ_AP028654.1"/>
</dbReference>
<dbReference type="GO" id="GO:0051083">
    <property type="term" value="P:'de novo' cotranslational protein folding"/>
    <property type="evidence" value="ECO:0007669"/>
    <property type="project" value="TreeGrafter"/>
</dbReference>
<dbReference type="PANTHER" id="PTHR30560:SF3">
    <property type="entry name" value="TRIGGER FACTOR-LIKE PROTEIN TIG, CHLOROPLASTIC"/>
    <property type="match status" value="1"/>
</dbReference>
<keyword evidence="18" id="KW-1185">Reference proteome</keyword>
<evidence type="ECO:0000313" key="17">
    <source>
        <dbReference type="EMBL" id="BEP29845.1"/>
    </source>
</evidence>
<dbReference type="GO" id="GO:0043335">
    <property type="term" value="P:protein unfolding"/>
    <property type="evidence" value="ECO:0007669"/>
    <property type="project" value="TreeGrafter"/>
</dbReference>
<evidence type="ECO:0000256" key="12">
    <source>
        <dbReference type="HAMAP-Rule" id="MF_00303"/>
    </source>
</evidence>
<dbReference type="GO" id="GO:0005737">
    <property type="term" value="C:cytoplasm"/>
    <property type="evidence" value="ECO:0007669"/>
    <property type="project" value="UniProtKB-SubCell"/>
</dbReference>
<dbReference type="PIRSF" id="PIRSF003095">
    <property type="entry name" value="Trigger_factor"/>
    <property type="match status" value="1"/>
</dbReference>
<dbReference type="Gene3D" id="3.30.70.1050">
    <property type="entry name" value="Trigger factor ribosome-binding domain"/>
    <property type="match status" value="1"/>
</dbReference>
<comment type="catalytic activity">
    <reaction evidence="1 12 13">
        <text>[protein]-peptidylproline (omega=180) = [protein]-peptidylproline (omega=0)</text>
        <dbReference type="Rhea" id="RHEA:16237"/>
        <dbReference type="Rhea" id="RHEA-COMP:10747"/>
        <dbReference type="Rhea" id="RHEA-COMP:10748"/>
        <dbReference type="ChEBI" id="CHEBI:83833"/>
        <dbReference type="ChEBI" id="CHEBI:83834"/>
        <dbReference type="EC" id="5.2.1.8"/>
    </reaction>
</comment>
<dbReference type="Proteomes" id="UP001321786">
    <property type="component" value="Chromosome"/>
</dbReference>
<dbReference type="EC" id="5.2.1.8" evidence="3 12"/>
<dbReference type="NCBIfam" id="TIGR00115">
    <property type="entry name" value="tig"/>
    <property type="match status" value="1"/>
</dbReference>
<dbReference type="GO" id="GO:0043022">
    <property type="term" value="F:ribosome binding"/>
    <property type="evidence" value="ECO:0007669"/>
    <property type="project" value="TreeGrafter"/>
</dbReference>
<reference evidence="17 18" key="1">
    <citation type="submission" date="2023-08" db="EMBL/GenBank/DDBJ databases">
        <title>Helicovermis profunda gen. nov., sp. nov., a novel mesophilic, fermentative bacterium within the Bacillota from a deep-sea hydrothermal vent chimney.</title>
        <authorList>
            <person name="Miyazaki U."/>
            <person name="Mizutani D."/>
            <person name="Hashimoto Y."/>
            <person name="Tame A."/>
            <person name="Sawayama S."/>
            <person name="Miyazaki J."/>
            <person name="Takai K."/>
            <person name="Nakagawa S."/>
        </authorList>
    </citation>
    <scope>NUCLEOTIDE SEQUENCE [LARGE SCALE GENOMIC DNA]</scope>
    <source>
        <strain evidence="17 18">S502</strain>
    </source>
</reference>
<evidence type="ECO:0000256" key="6">
    <source>
        <dbReference type="ARBA" id="ARBA00023110"/>
    </source>
</evidence>
<dbReference type="FunFam" id="3.10.50.40:FF:000001">
    <property type="entry name" value="Trigger factor"/>
    <property type="match status" value="1"/>
</dbReference>
<evidence type="ECO:0000259" key="16">
    <source>
        <dbReference type="PROSITE" id="PS50059"/>
    </source>
</evidence>
<dbReference type="AlphaFoldDB" id="A0AAU9ETS6"/>
<evidence type="ECO:0000256" key="9">
    <source>
        <dbReference type="ARBA" id="ARBA00023306"/>
    </source>
</evidence>
<keyword evidence="15" id="KW-0175">Coiled coil</keyword>
<keyword evidence="6 12" id="KW-0697">Rotamase</keyword>
<dbReference type="Gene3D" id="1.10.3120.10">
    <property type="entry name" value="Trigger factor, C-terminal domain"/>
    <property type="match status" value="1"/>
</dbReference>
<dbReference type="KEGG" id="hprf:HLPR_21760"/>
<dbReference type="SUPFAM" id="SSF109998">
    <property type="entry name" value="Triger factor/SurA peptide-binding domain-like"/>
    <property type="match status" value="1"/>
</dbReference>
<feature type="domain" description="PPIase FKBP-type" evidence="16">
    <location>
        <begin position="163"/>
        <end position="245"/>
    </location>
</feature>
<proteinExistence type="inferred from homology"/>
<accession>A0AAU9ETS6</accession>
<dbReference type="Pfam" id="PF05698">
    <property type="entry name" value="Trigger_C"/>
    <property type="match status" value="1"/>
</dbReference>
<keyword evidence="8 12" id="KW-0413">Isomerase</keyword>
<sequence length="428" mass="48117">MSSSLKTKENNKVTIEIKVSKEEFKVAIQKAYLKERKKFNIPGFRKGKAPRKIIEAQYGVEVFYEEAINVVLPEEYSKAVEELKLDVVDSPDIDVKELDVEKEIIIEAVVTVKPEVELGEYKGIEVEEIKVEVSDEDVDKELEKSRDMGARLISVEDRAVQDGDSVIIDYAGFVNHEQFEGGTATNQTLVIGSKTFIPGFEEQLIGAKLDSKVDVVVTFPEDYSEKTLAGKEAVFNVEVKGIKVKELPELDDEFAKDTSEFDTLEELKNDIKVKLQESAEKNAKLAQRDKVIDAVSDTMKADIPDAMIDTEVSGMLREFDYQLSSQGISLDQYVQYTGGSLDALKDQMKDDAAIRVKTALVLEKVAELEGFKAEETEINEELQKIADAQKSTMEEVKKLFKNDDYSYIEDSIVSRKTVDFLVENAKLV</sequence>
<dbReference type="InterPro" id="IPR001179">
    <property type="entry name" value="PPIase_FKBP_dom"/>
</dbReference>
<comment type="function">
    <text evidence="10 12">Involved in protein export. Acts as a chaperone by maintaining the newly synthesized protein in an open conformation. Functions as a peptidyl-prolyl cis-trans isomerase.</text>
</comment>
<protein>
    <recommendedName>
        <fullName evidence="4 12">Trigger factor</fullName>
        <shortName evidence="12">TF</shortName>
        <ecNumber evidence="3 12">5.2.1.8</ecNumber>
    </recommendedName>
    <alternativeName>
        <fullName evidence="11 12">PPIase</fullName>
    </alternativeName>
</protein>
<comment type="subcellular location">
    <subcellularLocation>
        <location evidence="12">Cytoplasm</location>
    </subcellularLocation>
    <text evidence="12">About half TF is bound to the ribosome near the polypeptide exit tunnel while the other half is free in the cytoplasm.</text>
</comment>
<dbReference type="SUPFAM" id="SSF102735">
    <property type="entry name" value="Trigger factor ribosome-binding domain"/>
    <property type="match status" value="1"/>
</dbReference>
<evidence type="ECO:0000256" key="15">
    <source>
        <dbReference type="SAM" id="Coils"/>
    </source>
</evidence>
<dbReference type="InterPro" id="IPR008881">
    <property type="entry name" value="Trigger_fac_ribosome-bd_bac"/>
</dbReference>
<dbReference type="InterPro" id="IPR036611">
    <property type="entry name" value="Trigger_fac_ribosome-bd_sf"/>
</dbReference>
<keyword evidence="7 12" id="KW-0143">Chaperone</keyword>
<evidence type="ECO:0000256" key="4">
    <source>
        <dbReference type="ARBA" id="ARBA00016902"/>
    </source>
</evidence>
<keyword evidence="12" id="KW-0963">Cytoplasm</keyword>
<evidence type="ECO:0000256" key="11">
    <source>
        <dbReference type="ARBA" id="ARBA00029986"/>
    </source>
</evidence>
<dbReference type="GO" id="GO:0051301">
    <property type="term" value="P:cell division"/>
    <property type="evidence" value="ECO:0007669"/>
    <property type="project" value="UniProtKB-KW"/>
</dbReference>
<evidence type="ECO:0000256" key="7">
    <source>
        <dbReference type="ARBA" id="ARBA00023186"/>
    </source>
</evidence>
<dbReference type="HAMAP" id="MF_00303">
    <property type="entry name" value="Trigger_factor_Tig"/>
    <property type="match status" value="1"/>
</dbReference>
<evidence type="ECO:0000256" key="5">
    <source>
        <dbReference type="ARBA" id="ARBA00022618"/>
    </source>
</evidence>
<keyword evidence="5 12" id="KW-0132">Cell division</keyword>
<dbReference type="PANTHER" id="PTHR30560">
    <property type="entry name" value="TRIGGER FACTOR CHAPERONE AND PEPTIDYL-PROLYL CIS/TRANS ISOMERASE"/>
    <property type="match status" value="1"/>
</dbReference>
<evidence type="ECO:0000256" key="8">
    <source>
        <dbReference type="ARBA" id="ARBA00023235"/>
    </source>
</evidence>